<evidence type="ECO:0000313" key="2">
    <source>
        <dbReference type="Proteomes" id="UP000814140"/>
    </source>
</evidence>
<dbReference type="Proteomes" id="UP000814140">
    <property type="component" value="Unassembled WGS sequence"/>
</dbReference>
<sequence length="259" mass="29097">MGKLNIAHHKSYHPYRQDNIARVRRDEEQARLKESQDEDRALLADSESRVDTLRARAGIESLLPTDTPAEASASQSSSIPTSSRGHINLFEDLEQHALALSVRSSKKAPAIPEADRGVPLAPTKKDLKPWYSARRGERDNDAGDDRRLRDLSRKSHADPISSIPAHLTRTSPSKPRAAAPAASPLEGRLARESSERERALALKARKQRELEGSATPSTVHGGYGDLFNRREVEDARRERDRGDWRRRGWDDDSRPRRGR</sequence>
<dbReference type="EMBL" id="MU277233">
    <property type="protein sequence ID" value="KAI0058588.1"/>
    <property type="molecule type" value="Genomic_DNA"/>
</dbReference>
<organism evidence="1 2">
    <name type="scientific">Artomyces pyxidatus</name>
    <dbReference type="NCBI Taxonomy" id="48021"/>
    <lineage>
        <taxon>Eukaryota</taxon>
        <taxon>Fungi</taxon>
        <taxon>Dikarya</taxon>
        <taxon>Basidiomycota</taxon>
        <taxon>Agaricomycotina</taxon>
        <taxon>Agaricomycetes</taxon>
        <taxon>Russulales</taxon>
        <taxon>Auriscalpiaceae</taxon>
        <taxon>Artomyces</taxon>
    </lineage>
</organism>
<gene>
    <name evidence="1" type="ORF">BV25DRAFT_1829822</name>
</gene>
<reference evidence="1" key="1">
    <citation type="submission" date="2021-03" db="EMBL/GenBank/DDBJ databases">
        <authorList>
            <consortium name="DOE Joint Genome Institute"/>
            <person name="Ahrendt S."/>
            <person name="Looney B.P."/>
            <person name="Miyauchi S."/>
            <person name="Morin E."/>
            <person name="Drula E."/>
            <person name="Courty P.E."/>
            <person name="Chicoki N."/>
            <person name="Fauchery L."/>
            <person name="Kohler A."/>
            <person name="Kuo A."/>
            <person name="Labutti K."/>
            <person name="Pangilinan J."/>
            <person name="Lipzen A."/>
            <person name="Riley R."/>
            <person name="Andreopoulos W."/>
            <person name="He G."/>
            <person name="Johnson J."/>
            <person name="Barry K.W."/>
            <person name="Grigoriev I.V."/>
            <person name="Nagy L."/>
            <person name="Hibbett D."/>
            <person name="Henrissat B."/>
            <person name="Matheny P.B."/>
            <person name="Labbe J."/>
            <person name="Martin F."/>
        </authorList>
    </citation>
    <scope>NUCLEOTIDE SEQUENCE</scope>
    <source>
        <strain evidence="1">HHB10654</strain>
    </source>
</reference>
<accession>A0ACB8SQ15</accession>
<reference evidence="1" key="2">
    <citation type="journal article" date="2022" name="New Phytol.">
        <title>Evolutionary transition to the ectomycorrhizal habit in the genomes of a hyperdiverse lineage of mushroom-forming fungi.</title>
        <authorList>
            <person name="Looney B."/>
            <person name="Miyauchi S."/>
            <person name="Morin E."/>
            <person name="Drula E."/>
            <person name="Courty P.E."/>
            <person name="Kohler A."/>
            <person name="Kuo A."/>
            <person name="LaButti K."/>
            <person name="Pangilinan J."/>
            <person name="Lipzen A."/>
            <person name="Riley R."/>
            <person name="Andreopoulos W."/>
            <person name="He G."/>
            <person name="Johnson J."/>
            <person name="Nolan M."/>
            <person name="Tritt A."/>
            <person name="Barry K.W."/>
            <person name="Grigoriev I.V."/>
            <person name="Nagy L.G."/>
            <person name="Hibbett D."/>
            <person name="Henrissat B."/>
            <person name="Matheny P.B."/>
            <person name="Labbe J."/>
            <person name="Martin F.M."/>
        </authorList>
    </citation>
    <scope>NUCLEOTIDE SEQUENCE</scope>
    <source>
        <strain evidence="1">HHB10654</strain>
    </source>
</reference>
<keyword evidence="2" id="KW-1185">Reference proteome</keyword>
<evidence type="ECO:0000313" key="1">
    <source>
        <dbReference type="EMBL" id="KAI0058588.1"/>
    </source>
</evidence>
<proteinExistence type="predicted"/>
<protein>
    <submittedName>
        <fullName evidence="1">Uncharacterized protein</fullName>
    </submittedName>
</protein>
<name>A0ACB8SQ15_9AGAM</name>
<comment type="caution">
    <text evidence="1">The sequence shown here is derived from an EMBL/GenBank/DDBJ whole genome shotgun (WGS) entry which is preliminary data.</text>
</comment>